<dbReference type="InterPro" id="IPR031888">
    <property type="entry name" value="DUF5068"/>
</dbReference>
<protein>
    <submittedName>
        <fullName evidence="1">DUF5068 domain-containing protein</fullName>
    </submittedName>
</protein>
<dbReference type="Gene3D" id="2.60.40.4170">
    <property type="match status" value="1"/>
</dbReference>
<proteinExistence type="predicted"/>
<dbReference type="AlphaFoldDB" id="A0A7T6ZEH5"/>
<organism evidence="1 2">
    <name type="scientific">Salicibibacter cibi</name>
    <dbReference type="NCBI Taxonomy" id="2743001"/>
    <lineage>
        <taxon>Bacteria</taxon>
        <taxon>Bacillati</taxon>
        <taxon>Bacillota</taxon>
        <taxon>Bacilli</taxon>
        <taxon>Bacillales</taxon>
        <taxon>Bacillaceae</taxon>
        <taxon>Salicibibacter</taxon>
    </lineage>
</organism>
<evidence type="ECO:0000313" key="1">
    <source>
        <dbReference type="EMBL" id="QQK82033.1"/>
    </source>
</evidence>
<dbReference type="KEGG" id="scib:HUG20_16690"/>
<dbReference type="Pfam" id="PF16781">
    <property type="entry name" value="DUF5068"/>
    <property type="match status" value="1"/>
</dbReference>
<reference evidence="1 2" key="1">
    <citation type="submission" date="2020-06" db="EMBL/GenBank/DDBJ databases">
        <title>Genomic analysis of Salicibibacter sp. NKC21-4.</title>
        <authorList>
            <person name="Oh Y.J."/>
        </authorList>
    </citation>
    <scope>NUCLEOTIDE SEQUENCE [LARGE SCALE GENOMIC DNA]</scope>
    <source>
        <strain evidence="1 2">NKC21-4</strain>
    </source>
</reference>
<sequence>MEDATEGTADLILENEEDQTFDVDDDFTVSLDAFQLVELNGIHTNFEIPFNDQTDGGVLIAEYTVTNDLDDDAYYMPTFDISYTGAQKAHSGNRDLLPEEEQIATHLAPDNDYHIEAGESVTGFYAYPFGEDELEDLMDEGTIEIEMPSALSEPEAYDSTIGSNGQMNVDLNEEESGDESENGGDFYEDGATATNMGDKEMVKEAEGIGESEELEDYTVELEGYQFTEFTPNSDEEPRFADFDNGVVLLTVKFNVDNQGSETIGLSPLSSTLTVNDGNQWLTGEGMLLDYSVDDVIESGESGEVLQVYTLDQEQYEKIWKDKEFEVEFGPIRDEDAQDISKGHTAEFVLPE</sequence>
<evidence type="ECO:0000313" key="2">
    <source>
        <dbReference type="Proteomes" id="UP000595349"/>
    </source>
</evidence>
<dbReference type="EMBL" id="CP054706">
    <property type="protein sequence ID" value="QQK82033.1"/>
    <property type="molecule type" value="Genomic_DNA"/>
</dbReference>
<dbReference type="Proteomes" id="UP000595349">
    <property type="component" value="Chromosome"/>
</dbReference>
<keyword evidence="2" id="KW-1185">Reference proteome</keyword>
<accession>A0A7T6ZEH5</accession>
<gene>
    <name evidence="1" type="ORF">HUG20_16690</name>
</gene>
<name>A0A7T6ZEH5_9BACI</name>